<feature type="transmembrane region" description="Helical" evidence="1">
    <location>
        <begin position="77"/>
        <end position="97"/>
    </location>
</feature>
<evidence type="ECO:0000313" key="2">
    <source>
        <dbReference type="EMBL" id="SFD31864.1"/>
    </source>
</evidence>
<sequence>MFIHNKKVLVVATLLLLVNVVLTLFSKTIKLPFLNIINTAAMFLFFLPYAKKKYAFLLGFSFLLLSSFCFWDYENSILRLGLHTFRSIANIFFIIHIYPKQKILLHNKFELYPIITIVVLLNLYVIYNINDLVNYYTGVIKYSSVGIFSLGISHILLATLTFLFHYTTDKIPKYFMLFVALYIVSDIFNILGYSFKFCWFYVLNRILYILSLYFLICHAHNLTKTTKNNCDVLSP</sequence>
<dbReference type="Proteomes" id="UP000199439">
    <property type="component" value="Unassembled WGS sequence"/>
</dbReference>
<gene>
    <name evidence="2" type="ORF">SAMN04487987_109105</name>
</gene>
<feature type="transmembrane region" description="Helical" evidence="1">
    <location>
        <begin position="174"/>
        <end position="193"/>
    </location>
</feature>
<proteinExistence type="predicted"/>
<evidence type="ECO:0000256" key="1">
    <source>
        <dbReference type="SAM" id="Phobius"/>
    </source>
</evidence>
<reference evidence="3" key="1">
    <citation type="submission" date="2016-10" db="EMBL/GenBank/DDBJ databases">
        <authorList>
            <person name="Varghese N."/>
            <person name="Submissions S."/>
        </authorList>
    </citation>
    <scope>NUCLEOTIDE SEQUENCE [LARGE SCALE GENOMIC DNA]</scope>
    <source>
        <strain evidence="3">DSM 25730</strain>
    </source>
</reference>
<dbReference type="AlphaFoldDB" id="A0A1I1RBW6"/>
<feature type="transmembrane region" description="Helical" evidence="1">
    <location>
        <begin position="54"/>
        <end position="71"/>
    </location>
</feature>
<keyword evidence="1" id="KW-0812">Transmembrane</keyword>
<organism evidence="2 3">
    <name type="scientific">Algibacter pectinivorans</name>
    <dbReference type="NCBI Taxonomy" id="870482"/>
    <lineage>
        <taxon>Bacteria</taxon>
        <taxon>Pseudomonadati</taxon>
        <taxon>Bacteroidota</taxon>
        <taxon>Flavobacteriia</taxon>
        <taxon>Flavobacteriales</taxon>
        <taxon>Flavobacteriaceae</taxon>
        <taxon>Algibacter</taxon>
    </lineage>
</organism>
<feature type="transmembrane region" description="Helical" evidence="1">
    <location>
        <begin position="147"/>
        <end position="167"/>
    </location>
</feature>
<dbReference type="EMBL" id="FOMI01000009">
    <property type="protein sequence ID" value="SFD31864.1"/>
    <property type="molecule type" value="Genomic_DNA"/>
</dbReference>
<name>A0A1I1RBW6_9FLAO</name>
<protein>
    <recommendedName>
        <fullName evidence="4">YhhN-like protein</fullName>
    </recommendedName>
</protein>
<feature type="transmembrane region" description="Helical" evidence="1">
    <location>
        <begin position="109"/>
        <end position="127"/>
    </location>
</feature>
<dbReference type="STRING" id="870482.SAMN04487987_109105"/>
<keyword evidence="1" id="KW-1133">Transmembrane helix</keyword>
<evidence type="ECO:0008006" key="4">
    <source>
        <dbReference type="Google" id="ProtNLM"/>
    </source>
</evidence>
<accession>A0A1I1RBW6</accession>
<evidence type="ECO:0000313" key="3">
    <source>
        <dbReference type="Proteomes" id="UP000199439"/>
    </source>
</evidence>
<keyword evidence="1" id="KW-0472">Membrane</keyword>
<feature type="transmembrane region" description="Helical" evidence="1">
    <location>
        <begin position="199"/>
        <end position="217"/>
    </location>
</feature>
<keyword evidence="3" id="KW-1185">Reference proteome</keyword>
<feature type="transmembrane region" description="Helical" evidence="1">
    <location>
        <begin position="33"/>
        <end position="49"/>
    </location>
</feature>